<dbReference type="PANTHER" id="PTHR12151">
    <property type="entry name" value="ELECTRON TRANSPORT PROTIN SCO1/SENC FAMILY MEMBER"/>
    <property type="match status" value="1"/>
</dbReference>
<keyword evidence="3" id="KW-1015">Disulfide bond</keyword>
<dbReference type="GO" id="GO:0046872">
    <property type="term" value="F:metal ion binding"/>
    <property type="evidence" value="ECO:0007669"/>
    <property type="project" value="UniProtKB-KW"/>
</dbReference>
<dbReference type="InterPro" id="IPR036249">
    <property type="entry name" value="Thioredoxin-like_sf"/>
</dbReference>
<evidence type="ECO:0000256" key="4">
    <source>
        <dbReference type="SAM" id="MobiDB-lite"/>
    </source>
</evidence>
<dbReference type="PANTHER" id="PTHR12151:SF25">
    <property type="entry name" value="LINALOOL DEHYDRATASE_ISOMERASE DOMAIN-CONTAINING PROTEIN"/>
    <property type="match status" value="1"/>
</dbReference>
<keyword evidence="7" id="KW-1185">Reference proteome</keyword>
<evidence type="ECO:0000313" key="7">
    <source>
        <dbReference type="Proteomes" id="UP000552954"/>
    </source>
</evidence>
<dbReference type="Pfam" id="PF02630">
    <property type="entry name" value="SCO1-SenC"/>
    <property type="match status" value="1"/>
</dbReference>
<comment type="similarity">
    <text evidence="1">Belongs to the SCO1/2 family.</text>
</comment>
<reference evidence="6 7" key="2">
    <citation type="submission" date="2020-06" db="EMBL/GenBank/DDBJ databases">
        <title>Ramlibacter rhizophilus sp. nov., isolated from rhizosphere soil of national flower Mugunghwa from South Korea.</title>
        <authorList>
            <person name="Zheng-Fei Y."/>
            <person name="Huan T."/>
        </authorList>
    </citation>
    <scope>NUCLEOTIDE SEQUENCE [LARGE SCALE GENOMIC DNA]</scope>
    <source>
        <strain evidence="6 7">B156</strain>
    </source>
</reference>
<gene>
    <name evidence="6" type="ORF">HK415_02905</name>
</gene>
<dbReference type="CDD" id="cd02968">
    <property type="entry name" value="SCO"/>
    <property type="match status" value="1"/>
</dbReference>
<evidence type="ECO:0000313" key="6">
    <source>
        <dbReference type="EMBL" id="NNU42333.1"/>
    </source>
</evidence>
<evidence type="ECO:0000256" key="3">
    <source>
        <dbReference type="PIRSR" id="PIRSR603782-2"/>
    </source>
</evidence>
<evidence type="ECO:0000256" key="5">
    <source>
        <dbReference type="SAM" id="SignalP"/>
    </source>
</evidence>
<name>A0A849KDM1_9BURK</name>
<dbReference type="AlphaFoldDB" id="A0A849KDM1"/>
<feature type="chain" id="PRO_5033013853" evidence="5">
    <location>
        <begin position="22"/>
        <end position="218"/>
    </location>
</feature>
<feature type="binding site" evidence="2">
    <location>
        <position position="170"/>
    </location>
    <ligand>
        <name>Cu cation</name>
        <dbReference type="ChEBI" id="CHEBI:23378"/>
    </ligand>
</feature>
<sequence>MRNPLLLAALATTLLAPAALAHTEPAAGPRAAADSAIPRPASTGTRDPRVYFTEADLRNQDGQRLKFYSDALKGRTVVLNVAYTTCTDACPLITRQLLQVREELGDAFGKQVFFVTITSDPARDTPQALKAFAQKQGADVAGWSFLTGRKSEVDLILKRLGAFSENVEGHATVLYIMDVDARRMRRMLPNLPPKAIAEAARLIATGKPPGPGPGPAAN</sequence>
<evidence type="ECO:0000256" key="1">
    <source>
        <dbReference type="ARBA" id="ARBA00010996"/>
    </source>
</evidence>
<evidence type="ECO:0000256" key="2">
    <source>
        <dbReference type="PIRSR" id="PIRSR603782-1"/>
    </source>
</evidence>
<reference evidence="6 7" key="1">
    <citation type="submission" date="2020-05" db="EMBL/GenBank/DDBJ databases">
        <authorList>
            <person name="Khan S.A."/>
            <person name="Jeon C.O."/>
            <person name="Chun B.H."/>
        </authorList>
    </citation>
    <scope>NUCLEOTIDE SEQUENCE [LARGE SCALE GENOMIC DNA]</scope>
    <source>
        <strain evidence="6 7">B156</strain>
    </source>
</reference>
<feature type="region of interest" description="Disordered" evidence="4">
    <location>
        <begin position="27"/>
        <end position="47"/>
    </location>
</feature>
<organism evidence="6 7">
    <name type="scientific">Ramlibacter montanisoli</name>
    <dbReference type="NCBI Taxonomy" id="2732512"/>
    <lineage>
        <taxon>Bacteria</taxon>
        <taxon>Pseudomonadati</taxon>
        <taxon>Pseudomonadota</taxon>
        <taxon>Betaproteobacteria</taxon>
        <taxon>Burkholderiales</taxon>
        <taxon>Comamonadaceae</taxon>
        <taxon>Ramlibacter</taxon>
    </lineage>
</organism>
<dbReference type="EMBL" id="JABFCS010000001">
    <property type="protein sequence ID" value="NNU42333.1"/>
    <property type="molecule type" value="Genomic_DNA"/>
</dbReference>
<protein>
    <submittedName>
        <fullName evidence="6">SCO family protein</fullName>
    </submittedName>
</protein>
<dbReference type="InterPro" id="IPR003782">
    <property type="entry name" value="SCO1/SenC"/>
</dbReference>
<dbReference type="Proteomes" id="UP000552954">
    <property type="component" value="Unassembled WGS sequence"/>
</dbReference>
<feature type="binding site" evidence="2">
    <location>
        <position position="86"/>
    </location>
    <ligand>
        <name>Cu cation</name>
        <dbReference type="ChEBI" id="CHEBI:23378"/>
    </ligand>
</feature>
<dbReference type="SUPFAM" id="SSF52833">
    <property type="entry name" value="Thioredoxin-like"/>
    <property type="match status" value="1"/>
</dbReference>
<dbReference type="Gene3D" id="3.40.30.10">
    <property type="entry name" value="Glutaredoxin"/>
    <property type="match status" value="1"/>
</dbReference>
<comment type="caution">
    <text evidence="6">The sequence shown here is derived from an EMBL/GenBank/DDBJ whole genome shotgun (WGS) entry which is preliminary data.</text>
</comment>
<feature type="binding site" evidence="2">
    <location>
        <position position="90"/>
    </location>
    <ligand>
        <name>Cu cation</name>
        <dbReference type="ChEBI" id="CHEBI:23378"/>
    </ligand>
</feature>
<feature type="signal peptide" evidence="5">
    <location>
        <begin position="1"/>
        <end position="21"/>
    </location>
</feature>
<accession>A0A849KDM1</accession>
<feature type="disulfide bond" description="Redox-active" evidence="3">
    <location>
        <begin position="86"/>
        <end position="90"/>
    </location>
</feature>
<keyword evidence="2" id="KW-0479">Metal-binding</keyword>
<keyword evidence="2" id="KW-0186">Copper</keyword>
<keyword evidence="5" id="KW-0732">Signal</keyword>
<feature type="compositionally biased region" description="Low complexity" evidence="4">
    <location>
        <begin position="27"/>
        <end position="38"/>
    </location>
</feature>
<proteinExistence type="inferred from homology"/>
<dbReference type="RefSeq" id="WP_171556704.1">
    <property type="nucleotide sequence ID" value="NZ_JABFCS010000001.1"/>
</dbReference>